<dbReference type="EMBL" id="GBXM01100760">
    <property type="protein sequence ID" value="JAH07817.1"/>
    <property type="molecule type" value="Transcribed_RNA"/>
</dbReference>
<name>A0A0E9PU86_ANGAN</name>
<organism evidence="1">
    <name type="scientific">Anguilla anguilla</name>
    <name type="common">European freshwater eel</name>
    <name type="synonym">Muraena anguilla</name>
    <dbReference type="NCBI Taxonomy" id="7936"/>
    <lineage>
        <taxon>Eukaryota</taxon>
        <taxon>Metazoa</taxon>
        <taxon>Chordata</taxon>
        <taxon>Craniata</taxon>
        <taxon>Vertebrata</taxon>
        <taxon>Euteleostomi</taxon>
        <taxon>Actinopterygii</taxon>
        <taxon>Neopterygii</taxon>
        <taxon>Teleostei</taxon>
        <taxon>Anguilliformes</taxon>
        <taxon>Anguillidae</taxon>
        <taxon>Anguilla</taxon>
    </lineage>
</organism>
<protein>
    <submittedName>
        <fullName evidence="1">Uncharacterized protein</fullName>
    </submittedName>
</protein>
<accession>A0A0E9PU86</accession>
<sequence>MAFNLLIYLVSSDIEQC</sequence>
<proteinExistence type="predicted"/>
<dbReference type="AlphaFoldDB" id="A0A0E9PU86"/>
<reference evidence="1" key="1">
    <citation type="submission" date="2014-11" db="EMBL/GenBank/DDBJ databases">
        <authorList>
            <person name="Amaro Gonzalez C."/>
        </authorList>
    </citation>
    <scope>NUCLEOTIDE SEQUENCE</scope>
</reference>
<reference evidence="1" key="2">
    <citation type="journal article" date="2015" name="Fish Shellfish Immunol.">
        <title>Early steps in the European eel (Anguilla anguilla)-Vibrio vulnificus interaction in the gills: Role of the RtxA13 toxin.</title>
        <authorList>
            <person name="Callol A."/>
            <person name="Pajuelo D."/>
            <person name="Ebbesson L."/>
            <person name="Teles M."/>
            <person name="MacKenzie S."/>
            <person name="Amaro C."/>
        </authorList>
    </citation>
    <scope>NUCLEOTIDE SEQUENCE</scope>
</reference>
<evidence type="ECO:0000313" key="1">
    <source>
        <dbReference type="EMBL" id="JAH07817.1"/>
    </source>
</evidence>